<comment type="caution">
    <text evidence="1">The sequence shown here is derived from an EMBL/GenBank/DDBJ whole genome shotgun (WGS) entry which is preliminary data.</text>
</comment>
<dbReference type="PATRIC" id="fig|301375.7.peg.780"/>
<sequence length="80" mass="8670">MRILLLPHLLLLAITISLMALPAVAYETVVPGDLDGDLIVSEEELEAAESSYGAGKITAEELAEIEHIHENYPRTIVDTA</sequence>
<evidence type="ECO:0000313" key="1">
    <source>
        <dbReference type="EMBL" id="KUK43182.1"/>
    </source>
</evidence>
<reference evidence="1 2" key="1">
    <citation type="journal article" date="2015" name="MBio">
        <title>Genome-Resolved Metagenomic Analysis Reveals Roles for Candidate Phyla and Other Microbial Community Members in Biogeochemical Transformations in Oil Reservoirs.</title>
        <authorList>
            <person name="Hu P."/>
            <person name="Tom L."/>
            <person name="Singh A."/>
            <person name="Thomas B.C."/>
            <person name="Baker B.J."/>
            <person name="Piceno Y.M."/>
            <person name="Andersen G.L."/>
            <person name="Banfield J.F."/>
        </authorList>
    </citation>
    <scope>NUCLEOTIDE SEQUENCE [LARGE SCALE GENOMIC DNA]</scope>
    <source>
        <strain evidence="1">57_489</strain>
    </source>
</reference>
<dbReference type="Proteomes" id="UP000057043">
    <property type="component" value="Unassembled WGS sequence"/>
</dbReference>
<evidence type="ECO:0000313" key="2">
    <source>
        <dbReference type="Proteomes" id="UP000057043"/>
    </source>
</evidence>
<name>A0A117LES3_9EURY</name>
<feature type="non-terminal residue" evidence="1">
    <location>
        <position position="80"/>
    </location>
</feature>
<dbReference type="EMBL" id="LGFT01000118">
    <property type="protein sequence ID" value="KUK43182.1"/>
    <property type="molecule type" value="Genomic_DNA"/>
</dbReference>
<gene>
    <name evidence="1" type="ORF">XD72_2439</name>
</gene>
<accession>A0A117LES3</accession>
<protein>
    <submittedName>
        <fullName evidence="1">Periplasmic binding protein</fullName>
    </submittedName>
</protein>
<dbReference type="AlphaFoldDB" id="A0A117LES3"/>
<proteinExistence type="predicted"/>
<organism evidence="1 2">
    <name type="scientific">Methanothrix harundinacea</name>
    <dbReference type="NCBI Taxonomy" id="301375"/>
    <lineage>
        <taxon>Archaea</taxon>
        <taxon>Methanobacteriati</taxon>
        <taxon>Methanobacteriota</taxon>
        <taxon>Stenosarchaea group</taxon>
        <taxon>Methanomicrobia</taxon>
        <taxon>Methanotrichales</taxon>
        <taxon>Methanotrichaceae</taxon>
        <taxon>Methanothrix</taxon>
    </lineage>
</organism>